<name>A0A378J396_9GAMM</name>
<dbReference type="EMBL" id="UGOA01000001">
    <property type="protein sequence ID" value="STX41441.1"/>
    <property type="molecule type" value="Genomic_DNA"/>
</dbReference>
<feature type="signal peptide" evidence="1">
    <location>
        <begin position="1"/>
        <end position="21"/>
    </location>
</feature>
<keyword evidence="1" id="KW-0732">Signal</keyword>
<dbReference type="Proteomes" id="UP000254677">
    <property type="component" value="Unassembled WGS sequence"/>
</dbReference>
<gene>
    <name evidence="2" type="ORF">NCTC13292_00964</name>
</gene>
<organism evidence="2 3">
    <name type="scientific">Legionella donaldsonii</name>
    <dbReference type="NCBI Taxonomy" id="45060"/>
    <lineage>
        <taxon>Bacteria</taxon>
        <taxon>Pseudomonadati</taxon>
        <taxon>Pseudomonadota</taxon>
        <taxon>Gammaproteobacteria</taxon>
        <taxon>Legionellales</taxon>
        <taxon>Legionellaceae</taxon>
        <taxon>Legionella</taxon>
    </lineage>
</organism>
<dbReference type="AlphaFoldDB" id="A0A378J396"/>
<dbReference type="RefSeq" id="WP_115220736.1">
    <property type="nucleotide sequence ID" value="NZ_CAXYJE010000004.1"/>
</dbReference>
<sequence length="202" mass="23274">MFNNRVLFFLIVCLAVNPAFAWWTSVKPHSTFRYKNLHVEIPPLEAVKAKAGRDHGLHYVEFAQSGFWMAGRGYSIDWFFYCNRQSKNFSKKDYIGMEKSLHDIVHEGMINKKSCQFTTVNSHSAYQCSISGVVDSVPANVLVTFMYTKGIMVVATVYQPAEKKEPINKQEYARFIRSINVDYDNEYAQKCAKLQADNKKRS</sequence>
<evidence type="ECO:0000313" key="2">
    <source>
        <dbReference type="EMBL" id="STX41441.1"/>
    </source>
</evidence>
<protein>
    <submittedName>
        <fullName evidence="2">Uncharacterized protein</fullName>
    </submittedName>
</protein>
<evidence type="ECO:0000256" key="1">
    <source>
        <dbReference type="SAM" id="SignalP"/>
    </source>
</evidence>
<feature type="chain" id="PRO_5016590805" evidence="1">
    <location>
        <begin position="22"/>
        <end position="202"/>
    </location>
</feature>
<reference evidence="2 3" key="1">
    <citation type="submission" date="2018-06" db="EMBL/GenBank/DDBJ databases">
        <authorList>
            <consortium name="Pathogen Informatics"/>
            <person name="Doyle S."/>
        </authorList>
    </citation>
    <scope>NUCLEOTIDE SEQUENCE [LARGE SCALE GENOMIC DNA]</scope>
    <source>
        <strain evidence="2 3">NCTC13292</strain>
    </source>
</reference>
<keyword evidence="3" id="KW-1185">Reference proteome</keyword>
<proteinExistence type="predicted"/>
<evidence type="ECO:0000313" key="3">
    <source>
        <dbReference type="Proteomes" id="UP000254677"/>
    </source>
</evidence>
<accession>A0A378J396</accession>